<evidence type="ECO:0000256" key="10">
    <source>
        <dbReference type="PROSITE-ProRule" id="PRU10141"/>
    </source>
</evidence>
<dbReference type="Gene3D" id="1.10.510.10">
    <property type="entry name" value="Transferase(Phosphotransferase) domain 1"/>
    <property type="match status" value="1"/>
</dbReference>
<dbReference type="GO" id="GO:0005102">
    <property type="term" value="F:signaling receptor binding"/>
    <property type="evidence" value="ECO:0000318"/>
    <property type="project" value="GO_Central"/>
</dbReference>
<dbReference type="Proteomes" id="UP000015101">
    <property type="component" value="Unassembled WGS sequence"/>
</dbReference>
<dbReference type="RefSeq" id="XP_009028796.1">
    <property type="nucleotide sequence ID" value="XM_009030548.1"/>
</dbReference>
<dbReference type="InterPro" id="IPR001245">
    <property type="entry name" value="Ser-Thr/Tyr_kinase_cat_dom"/>
</dbReference>
<evidence type="ECO:0000256" key="9">
    <source>
        <dbReference type="PROSITE-ProRule" id="PRU00191"/>
    </source>
</evidence>
<reference evidence="14" key="3">
    <citation type="submission" date="2015-06" db="UniProtKB">
        <authorList>
            <consortium name="EnsemblMetazoa"/>
        </authorList>
    </citation>
    <scope>IDENTIFICATION</scope>
</reference>
<comment type="catalytic activity">
    <reaction evidence="8">
        <text>L-tyrosyl-[protein] + ATP = O-phospho-L-tyrosyl-[protein] + ADP + H(+)</text>
        <dbReference type="Rhea" id="RHEA:10596"/>
        <dbReference type="Rhea" id="RHEA-COMP:10136"/>
        <dbReference type="Rhea" id="RHEA-COMP:20101"/>
        <dbReference type="ChEBI" id="CHEBI:15378"/>
        <dbReference type="ChEBI" id="CHEBI:30616"/>
        <dbReference type="ChEBI" id="CHEBI:46858"/>
        <dbReference type="ChEBI" id="CHEBI:61978"/>
        <dbReference type="ChEBI" id="CHEBI:456216"/>
        <dbReference type="EC" id="2.7.10.2"/>
    </reaction>
</comment>
<sequence>MPKVTLSTSASSTTTPYDDYIKHYRIKKHENGSLYISKHLMFPSLIELIDYYKSNQGGLVCPLRSACPRELLNVPLKDLEVQQDQIQLIDHLGSGQFGDVYRALINGKQEVAVKTLKTESTMEVGKFRKEAEIMHNLRHPRLVGLLLGICMQSRPLFIITEFMCGGSLTSYLQDNRTTLNFNNLVDIAAQVADGMSYLESQNPPYIHRDLRAANVLVAGNNVVKVADFGLAKQVEEGVYEGSEVSRFPVKWTAPEGLRFMLFTVKSDVWSYGVLLYEIFTLGKVPYSGWSNFEVKTQVLQGYRLPQPSTGHGALDEQVYDVMVKCWNEVDVERPSFAQLLIFFDEIILESNYFVSDLD</sequence>
<dbReference type="PROSITE" id="PS50011">
    <property type="entry name" value="PROTEIN_KINASE_DOM"/>
    <property type="match status" value="1"/>
</dbReference>
<reference evidence="15" key="1">
    <citation type="submission" date="2012-12" db="EMBL/GenBank/DDBJ databases">
        <authorList>
            <person name="Hellsten U."/>
            <person name="Grimwood J."/>
            <person name="Chapman J.A."/>
            <person name="Shapiro H."/>
            <person name="Aerts A."/>
            <person name="Otillar R.P."/>
            <person name="Terry A.Y."/>
            <person name="Boore J.L."/>
            <person name="Simakov O."/>
            <person name="Marletaz F."/>
            <person name="Cho S.-J."/>
            <person name="Edsinger-Gonzales E."/>
            <person name="Havlak P."/>
            <person name="Kuo D.-H."/>
            <person name="Larsson T."/>
            <person name="Lv J."/>
            <person name="Arendt D."/>
            <person name="Savage R."/>
            <person name="Osoegawa K."/>
            <person name="de Jong P."/>
            <person name="Lindberg D.R."/>
            <person name="Seaver E.C."/>
            <person name="Weisblat D.A."/>
            <person name="Putnam N.H."/>
            <person name="Grigoriev I.V."/>
            <person name="Rokhsar D.S."/>
        </authorList>
    </citation>
    <scope>NUCLEOTIDE SEQUENCE</scope>
</reference>
<keyword evidence="4 10" id="KW-0547">Nucleotide-binding</keyword>
<dbReference type="EC" id="2.7.10.2" evidence="1"/>
<evidence type="ECO:0000256" key="2">
    <source>
        <dbReference type="ARBA" id="ARBA00022553"/>
    </source>
</evidence>
<dbReference type="InParanoid" id="T1FZS1"/>
<gene>
    <name evidence="14" type="primary">20214319</name>
    <name evidence="13" type="ORF">HELRODRAFT_69263</name>
</gene>
<dbReference type="GeneID" id="20214319"/>
<dbReference type="InterPro" id="IPR000980">
    <property type="entry name" value="SH2"/>
</dbReference>
<evidence type="ECO:0000256" key="1">
    <source>
        <dbReference type="ARBA" id="ARBA00011903"/>
    </source>
</evidence>
<keyword evidence="9" id="KW-0727">SH2 domain</keyword>
<dbReference type="FunFam" id="3.30.505.10:FF:000170">
    <property type="match status" value="1"/>
</dbReference>
<dbReference type="GO" id="GO:0004715">
    <property type="term" value="F:non-membrane spanning protein tyrosine kinase activity"/>
    <property type="evidence" value="ECO:0000318"/>
    <property type="project" value="GO_Central"/>
</dbReference>
<proteinExistence type="predicted"/>
<dbReference type="CTD" id="20214319"/>
<dbReference type="SUPFAM" id="SSF55550">
    <property type="entry name" value="SH2 domain"/>
    <property type="match status" value="1"/>
</dbReference>
<evidence type="ECO:0000256" key="3">
    <source>
        <dbReference type="ARBA" id="ARBA00022679"/>
    </source>
</evidence>
<dbReference type="STRING" id="6412.T1FZS1"/>
<dbReference type="Pfam" id="PF07714">
    <property type="entry name" value="PK_Tyr_Ser-Thr"/>
    <property type="match status" value="1"/>
</dbReference>
<dbReference type="SMART" id="SM00219">
    <property type="entry name" value="TyrKc"/>
    <property type="match status" value="1"/>
</dbReference>
<dbReference type="PROSITE" id="PS00109">
    <property type="entry name" value="PROTEIN_KINASE_TYR"/>
    <property type="match status" value="1"/>
</dbReference>
<evidence type="ECO:0000256" key="7">
    <source>
        <dbReference type="ARBA" id="ARBA00023137"/>
    </source>
</evidence>
<evidence type="ECO:0000256" key="8">
    <source>
        <dbReference type="ARBA" id="ARBA00051245"/>
    </source>
</evidence>
<dbReference type="EMBL" id="KB097639">
    <property type="protein sequence ID" value="ESN93057.1"/>
    <property type="molecule type" value="Genomic_DNA"/>
</dbReference>
<dbReference type="InterPro" id="IPR017441">
    <property type="entry name" value="Protein_kinase_ATP_BS"/>
</dbReference>
<dbReference type="KEGG" id="hro:HELRODRAFT_69263"/>
<dbReference type="SUPFAM" id="SSF56112">
    <property type="entry name" value="Protein kinase-like (PK-like)"/>
    <property type="match status" value="1"/>
</dbReference>
<dbReference type="GO" id="GO:0007169">
    <property type="term" value="P:cell surface receptor protein tyrosine kinase signaling pathway"/>
    <property type="evidence" value="ECO:0000318"/>
    <property type="project" value="GO_Central"/>
</dbReference>
<feature type="domain" description="SH2" evidence="11">
    <location>
        <begin position="1"/>
        <end position="76"/>
    </location>
</feature>
<keyword evidence="6 10" id="KW-0067">ATP-binding</keyword>
<dbReference type="InterPro" id="IPR011009">
    <property type="entry name" value="Kinase-like_dom_sf"/>
</dbReference>
<dbReference type="PROSITE" id="PS50001">
    <property type="entry name" value="SH2"/>
    <property type="match status" value="1"/>
</dbReference>
<dbReference type="InterPro" id="IPR036860">
    <property type="entry name" value="SH2_dom_sf"/>
</dbReference>
<keyword evidence="15" id="KW-1185">Reference proteome</keyword>
<evidence type="ECO:0000256" key="5">
    <source>
        <dbReference type="ARBA" id="ARBA00022777"/>
    </source>
</evidence>
<dbReference type="InterPro" id="IPR000719">
    <property type="entry name" value="Prot_kinase_dom"/>
</dbReference>
<dbReference type="PANTHER" id="PTHR24418">
    <property type="entry name" value="TYROSINE-PROTEIN KINASE"/>
    <property type="match status" value="1"/>
</dbReference>
<dbReference type="GO" id="GO:0005886">
    <property type="term" value="C:plasma membrane"/>
    <property type="evidence" value="ECO:0000318"/>
    <property type="project" value="GO_Central"/>
</dbReference>
<dbReference type="GO" id="GO:0005524">
    <property type="term" value="F:ATP binding"/>
    <property type="evidence" value="ECO:0007669"/>
    <property type="project" value="UniProtKB-UniRule"/>
</dbReference>
<accession>T1FZS1</accession>
<dbReference type="EnsemblMetazoa" id="HelroT69263">
    <property type="protein sequence ID" value="HelroP69263"/>
    <property type="gene ID" value="HelroG69263"/>
</dbReference>
<feature type="domain" description="Protein kinase" evidence="12">
    <location>
        <begin position="86"/>
        <end position="347"/>
    </location>
</feature>
<dbReference type="GO" id="GO:0030154">
    <property type="term" value="P:cell differentiation"/>
    <property type="evidence" value="ECO:0000318"/>
    <property type="project" value="GO_Central"/>
</dbReference>
<dbReference type="InterPro" id="IPR020635">
    <property type="entry name" value="Tyr_kinase_cat_dom"/>
</dbReference>
<keyword evidence="7" id="KW-0829">Tyrosine-protein kinase</keyword>
<reference evidence="13 15" key="2">
    <citation type="journal article" date="2013" name="Nature">
        <title>Insights into bilaterian evolution from three spiralian genomes.</title>
        <authorList>
            <person name="Simakov O."/>
            <person name="Marletaz F."/>
            <person name="Cho S.J."/>
            <person name="Edsinger-Gonzales E."/>
            <person name="Havlak P."/>
            <person name="Hellsten U."/>
            <person name="Kuo D.H."/>
            <person name="Larsson T."/>
            <person name="Lv J."/>
            <person name="Arendt D."/>
            <person name="Savage R."/>
            <person name="Osoegawa K."/>
            <person name="de Jong P."/>
            <person name="Grimwood J."/>
            <person name="Chapman J.A."/>
            <person name="Shapiro H."/>
            <person name="Aerts A."/>
            <person name="Otillar R.P."/>
            <person name="Terry A.Y."/>
            <person name="Boore J.L."/>
            <person name="Grigoriev I.V."/>
            <person name="Lindberg D.R."/>
            <person name="Seaver E.C."/>
            <person name="Weisblat D.A."/>
            <person name="Putnam N.H."/>
            <person name="Rokhsar D.S."/>
        </authorList>
    </citation>
    <scope>NUCLEOTIDE SEQUENCE</scope>
</reference>
<dbReference type="HOGENOM" id="CLU_000288_7_2_1"/>
<organism evidence="14 15">
    <name type="scientific">Helobdella robusta</name>
    <name type="common">Californian leech</name>
    <dbReference type="NCBI Taxonomy" id="6412"/>
    <lineage>
        <taxon>Eukaryota</taxon>
        <taxon>Metazoa</taxon>
        <taxon>Spiralia</taxon>
        <taxon>Lophotrochozoa</taxon>
        <taxon>Annelida</taxon>
        <taxon>Clitellata</taxon>
        <taxon>Hirudinea</taxon>
        <taxon>Rhynchobdellida</taxon>
        <taxon>Glossiphoniidae</taxon>
        <taxon>Helobdella</taxon>
    </lineage>
</organism>
<dbReference type="PROSITE" id="PS00107">
    <property type="entry name" value="PROTEIN_KINASE_ATP"/>
    <property type="match status" value="1"/>
</dbReference>
<dbReference type="eggNOG" id="KOG0197">
    <property type="taxonomic scope" value="Eukaryota"/>
</dbReference>
<evidence type="ECO:0000259" key="12">
    <source>
        <dbReference type="PROSITE" id="PS50011"/>
    </source>
</evidence>
<dbReference type="Gene3D" id="3.30.505.10">
    <property type="entry name" value="SH2 domain"/>
    <property type="match status" value="1"/>
</dbReference>
<dbReference type="InterPro" id="IPR050198">
    <property type="entry name" value="Non-receptor_tyrosine_kinases"/>
</dbReference>
<name>T1FZS1_HELRO</name>
<evidence type="ECO:0000259" key="11">
    <source>
        <dbReference type="PROSITE" id="PS50001"/>
    </source>
</evidence>
<protein>
    <recommendedName>
        <fullName evidence="1">non-specific protein-tyrosine kinase</fullName>
        <ecNumber evidence="1">2.7.10.2</ecNumber>
    </recommendedName>
</protein>
<dbReference type="EMBL" id="AMQM01001992">
    <property type="status" value="NOT_ANNOTATED_CDS"/>
    <property type="molecule type" value="Genomic_DNA"/>
</dbReference>
<dbReference type="InterPro" id="IPR008266">
    <property type="entry name" value="Tyr_kinase_AS"/>
</dbReference>
<dbReference type="OrthoDB" id="339325at2759"/>
<keyword evidence="2" id="KW-0597">Phosphoprotein</keyword>
<dbReference type="FunFam" id="1.10.510.10:FF:000554">
    <property type="entry name" value="Predicted protein"/>
    <property type="match status" value="1"/>
</dbReference>
<evidence type="ECO:0000256" key="6">
    <source>
        <dbReference type="ARBA" id="ARBA00022840"/>
    </source>
</evidence>
<evidence type="ECO:0000313" key="14">
    <source>
        <dbReference type="EnsemblMetazoa" id="HelroP69263"/>
    </source>
</evidence>
<dbReference type="Pfam" id="PF00017">
    <property type="entry name" value="SH2"/>
    <property type="match status" value="1"/>
</dbReference>
<feature type="binding site" evidence="10">
    <location>
        <position position="114"/>
    </location>
    <ligand>
        <name>ATP</name>
        <dbReference type="ChEBI" id="CHEBI:30616"/>
    </ligand>
</feature>
<evidence type="ECO:0000313" key="13">
    <source>
        <dbReference type="EMBL" id="ESN93057.1"/>
    </source>
</evidence>
<evidence type="ECO:0000256" key="4">
    <source>
        <dbReference type="ARBA" id="ARBA00022741"/>
    </source>
</evidence>
<dbReference type="AlphaFoldDB" id="T1FZS1"/>
<keyword evidence="3" id="KW-0808">Transferase</keyword>
<keyword evidence="5" id="KW-0418">Kinase</keyword>
<evidence type="ECO:0000313" key="15">
    <source>
        <dbReference type="Proteomes" id="UP000015101"/>
    </source>
</evidence>
<dbReference type="OMA" id="YQCEERI"/>
<dbReference type="PRINTS" id="PR00109">
    <property type="entry name" value="TYRKINASE"/>
</dbReference>